<dbReference type="EMBL" id="JABRWM010000003">
    <property type="protein sequence ID" value="NRF18034.1"/>
    <property type="molecule type" value="Genomic_DNA"/>
</dbReference>
<evidence type="ECO:0000256" key="3">
    <source>
        <dbReference type="SAM" id="MobiDB-lite"/>
    </source>
</evidence>
<dbReference type="SUPFAM" id="SSF109709">
    <property type="entry name" value="KorB DNA-binding domain-like"/>
    <property type="match status" value="1"/>
</dbReference>
<dbReference type="CDD" id="cd16393">
    <property type="entry name" value="SPO0J_N"/>
    <property type="match status" value="1"/>
</dbReference>
<keyword evidence="6" id="KW-1185">Reference proteome</keyword>
<dbReference type="Pfam" id="PF08535">
    <property type="entry name" value="KorB"/>
    <property type="match status" value="1"/>
</dbReference>
<organism evidence="5 6">
    <name type="scientific">Agrobacterium pusense</name>
    <dbReference type="NCBI Taxonomy" id="648995"/>
    <lineage>
        <taxon>Bacteria</taxon>
        <taxon>Pseudomonadati</taxon>
        <taxon>Pseudomonadota</taxon>
        <taxon>Alphaproteobacteria</taxon>
        <taxon>Hyphomicrobiales</taxon>
        <taxon>Rhizobiaceae</taxon>
        <taxon>Rhizobium/Agrobacterium group</taxon>
        <taxon>Agrobacterium</taxon>
    </lineage>
</organism>
<name>A0AA44EGW3_9HYPH</name>
<dbReference type="NCBIfam" id="TIGR00180">
    <property type="entry name" value="parB_part"/>
    <property type="match status" value="1"/>
</dbReference>
<sequence length="333" mass="35870">MSKNTFEGLDFSGFDTLTALDTDKAQTKAPAAGQTELAIEAVIEDPDQPRRSFEDEPLLELAESIEKRGVLQPIVVRPKNKDGKYVIVMGARRYRASVLAKRKTIPAIIRVQSSDGYDQMVENIQREALSHHDIALFVSSELSKGVKPAAIATGLGKPRAWVSLYVDFFDMAPAIQERSEGFGIRAAYELHKAYLLNAEATEAFIASRENITQREAIEFAKSLKSGAGAPLATPSSETGSNSAEVDGDESRGPKPPVDPASDGKEPPANSSPKSRGGVTHAVIVKVGDSFGNLLLAEPAKQGSKFGTVSFDNGANIREVALSELEIFEIIRVD</sequence>
<comment type="similarity">
    <text evidence="1">Belongs to the ParB family.</text>
</comment>
<proteinExistence type="inferred from homology"/>
<dbReference type="GO" id="GO:0003677">
    <property type="term" value="F:DNA binding"/>
    <property type="evidence" value="ECO:0007669"/>
    <property type="project" value="UniProtKB-KW"/>
</dbReference>
<geneLocation type="plasmid" evidence="5">
    <name>unnamed3</name>
</geneLocation>
<evidence type="ECO:0000313" key="5">
    <source>
        <dbReference type="EMBL" id="NRF18034.1"/>
    </source>
</evidence>
<dbReference type="Gene3D" id="3.90.1530.30">
    <property type="match status" value="1"/>
</dbReference>
<dbReference type="PANTHER" id="PTHR33375">
    <property type="entry name" value="CHROMOSOME-PARTITIONING PROTEIN PARB-RELATED"/>
    <property type="match status" value="1"/>
</dbReference>
<gene>
    <name evidence="5" type="ORF">FOB26_02560</name>
</gene>
<dbReference type="GO" id="GO:0005694">
    <property type="term" value="C:chromosome"/>
    <property type="evidence" value="ECO:0007669"/>
    <property type="project" value="TreeGrafter"/>
</dbReference>
<evidence type="ECO:0000259" key="4">
    <source>
        <dbReference type="SMART" id="SM00470"/>
    </source>
</evidence>
<dbReference type="InterPro" id="IPR042075">
    <property type="entry name" value="KorB_DNA-db"/>
</dbReference>
<dbReference type="InterPro" id="IPR013741">
    <property type="entry name" value="KorB_domain"/>
</dbReference>
<dbReference type="Proteomes" id="UP001155820">
    <property type="component" value="Unassembled WGS sequence"/>
</dbReference>
<dbReference type="PANTHER" id="PTHR33375:SF1">
    <property type="entry name" value="CHROMOSOME-PARTITIONING PROTEIN PARB-RELATED"/>
    <property type="match status" value="1"/>
</dbReference>
<dbReference type="RefSeq" id="WP_172873369.1">
    <property type="nucleotide sequence ID" value="NZ_JABRWL010000004.1"/>
</dbReference>
<dbReference type="InterPro" id="IPR036086">
    <property type="entry name" value="ParB/Sulfiredoxin_sf"/>
</dbReference>
<dbReference type="SMART" id="SM00470">
    <property type="entry name" value="ParB"/>
    <property type="match status" value="1"/>
</dbReference>
<comment type="caution">
    <text evidence="5">The sequence shown here is derived from an EMBL/GenBank/DDBJ whole genome shotgun (WGS) entry which is preliminary data.</text>
</comment>
<feature type="compositionally biased region" description="Polar residues" evidence="3">
    <location>
        <begin position="233"/>
        <end position="243"/>
    </location>
</feature>
<dbReference type="GO" id="GO:0007059">
    <property type="term" value="P:chromosome segregation"/>
    <property type="evidence" value="ECO:0007669"/>
    <property type="project" value="TreeGrafter"/>
</dbReference>
<evidence type="ECO:0000256" key="1">
    <source>
        <dbReference type="ARBA" id="ARBA00006295"/>
    </source>
</evidence>
<keyword evidence="2" id="KW-0238">DNA-binding</keyword>
<dbReference type="AlphaFoldDB" id="A0AA44EGW3"/>
<dbReference type="Gene3D" id="1.10.10.730">
    <property type="entry name" value="KorB DNA-binding domain"/>
    <property type="match status" value="1"/>
</dbReference>
<dbReference type="InterPro" id="IPR004437">
    <property type="entry name" value="ParB/RepB/Spo0J"/>
</dbReference>
<feature type="domain" description="ParB-like N-terminal" evidence="4">
    <location>
        <begin position="35"/>
        <end position="129"/>
    </location>
</feature>
<dbReference type="SUPFAM" id="SSF110849">
    <property type="entry name" value="ParB/Sulfiredoxin"/>
    <property type="match status" value="1"/>
</dbReference>
<dbReference type="Pfam" id="PF02195">
    <property type="entry name" value="ParB_N"/>
    <property type="match status" value="1"/>
</dbReference>
<dbReference type="FunFam" id="3.90.1530.30:FF:000001">
    <property type="entry name" value="Chromosome partitioning protein ParB"/>
    <property type="match status" value="1"/>
</dbReference>
<feature type="region of interest" description="Disordered" evidence="3">
    <location>
        <begin position="226"/>
        <end position="277"/>
    </location>
</feature>
<dbReference type="InterPro" id="IPR050336">
    <property type="entry name" value="Chromosome_partition/occlusion"/>
</dbReference>
<evidence type="ECO:0000256" key="2">
    <source>
        <dbReference type="ARBA" id="ARBA00023125"/>
    </source>
</evidence>
<dbReference type="InterPro" id="IPR003115">
    <property type="entry name" value="ParB_N"/>
</dbReference>
<protein>
    <submittedName>
        <fullName evidence="5">ParB/RepB/Spo0J family partition protein</fullName>
    </submittedName>
</protein>
<reference evidence="5" key="1">
    <citation type="submission" date="2019-07" db="EMBL/GenBank/DDBJ databases">
        <title>FDA dAtabase for Regulatory Grade micrObial Sequences (FDA-ARGOS): Supporting development and validation of Infectious Disease Dx tests.</title>
        <authorList>
            <person name="Bachman M."/>
            <person name="Young C."/>
            <person name="Tallon L."/>
            <person name="Sadzewicz L."/>
            <person name="Vavikolanu K."/>
            <person name="Mehta A."/>
            <person name="Aluvathingal J."/>
            <person name="Nadendla S."/>
            <person name="Nandy P."/>
            <person name="Geyer C."/>
            <person name="Yan Y."/>
            <person name="Sichtig H."/>
        </authorList>
    </citation>
    <scope>NUCLEOTIDE SEQUENCE</scope>
    <source>
        <strain evidence="5">FDAARGOS_618</strain>
        <plasmid evidence="5">unnamed3</plasmid>
    </source>
</reference>
<keyword evidence="5" id="KW-0614">Plasmid</keyword>
<accession>A0AA44EGW3</accession>
<evidence type="ECO:0000313" key="6">
    <source>
        <dbReference type="Proteomes" id="UP001155820"/>
    </source>
</evidence>